<name>A0A9P8KWL8_9PEZI</name>
<dbReference type="GO" id="GO:0061630">
    <property type="term" value="F:ubiquitin protein ligase activity"/>
    <property type="evidence" value="ECO:0007669"/>
    <property type="project" value="InterPro"/>
</dbReference>
<dbReference type="Proteomes" id="UP000698800">
    <property type="component" value="Unassembled WGS sequence"/>
</dbReference>
<feature type="region of interest" description="Disordered" evidence="1">
    <location>
        <begin position="218"/>
        <end position="311"/>
    </location>
</feature>
<evidence type="ECO:0000313" key="2">
    <source>
        <dbReference type="EMBL" id="KAH0534116.1"/>
    </source>
</evidence>
<comment type="caution">
    <text evidence="2">The sequence shown here is derived from an EMBL/GenBank/DDBJ whole genome shotgun (WGS) entry which is preliminary data.</text>
</comment>
<dbReference type="InterPro" id="IPR013083">
    <property type="entry name" value="Znf_RING/FYVE/PHD"/>
</dbReference>
<gene>
    <name evidence="2" type="ORF">FGG08_007290</name>
</gene>
<evidence type="ECO:0000313" key="3">
    <source>
        <dbReference type="Proteomes" id="UP000698800"/>
    </source>
</evidence>
<accession>A0A9P8KWL8</accession>
<sequence>MATAAISAMWNPYRTLNIDPDTSDFTCIGYASSQGRPCSNRITAANCRAACDLLDSIAATDPRDTNTLGELLEELAPTVLCRTAHQHQADKFVEQWTREIRRLVASRRRPSDSQQRIATHSSIPGFDPYITLYTEPYGFRCVGHSVRENGRCNKPISSRNHDAACNLLDLMAQRSFSMREFRHLFEMLASRALCKRHRWQTEEVVVRWLGLVYDTAPEEEARSATDASPRRQSAEESEENANGSISDGSDDEGSGTPFDFELQSNPDSVSEILPPEDGIALIPPEAPTPPAIPVSSPTTSTPPTPTTPNHATPAVARKEYKREDICSICEERWGETPEPAIVWCQKQCGQNYHRSCMDKWIEERENVQRRTANCGQW</sequence>
<dbReference type="InterPro" id="IPR039903">
    <property type="entry name" value="Zswim2"/>
</dbReference>
<dbReference type="OrthoDB" id="8062037at2759"/>
<dbReference type="EMBL" id="JAGHQL010000271">
    <property type="protein sequence ID" value="KAH0534116.1"/>
    <property type="molecule type" value="Genomic_DNA"/>
</dbReference>
<protein>
    <recommendedName>
        <fullName evidence="4">RING-type domain-containing protein</fullName>
    </recommendedName>
</protein>
<dbReference type="PANTHER" id="PTHR21540">
    <property type="entry name" value="RING FINGER AND SWIM DOMAIN-CONTAINING PROTEIN 2"/>
    <property type="match status" value="1"/>
</dbReference>
<dbReference type="AlphaFoldDB" id="A0A9P8KWL8"/>
<organism evidence="2 3">
    <name type="scientific">Glutinoglossum americanum</name>
    <dbReference type="NCBI Taxonomy" id="1670608"/>
    <lineage>
        <taxon>Eukaryota</taxon>
        <taxon>Fungi</taxon>
        <taxon>Dikarya</taxon>
        <taxon>Ascomycota</taxon>
        <taxon>Pezizomycotina</taxon>
        <taxon>Geoglossomycetes</taxon>
        <taxon>Geoglossales</taxon>
        <taxon>Geoglossaceae</taxon>
        <taxon>Glutinoglossum</taxon>
    </lineage>
</organism>
<evidence type="ECO:0008006" key="4">
    <source>
        <dbReference type="Google" id="ProtNLM"/>
    </source>
</evidence>
<dbReference type="SUPFAM" id="SSF57850">
    <property type="entry name" value="RING/U-box"/>
    <property type="match status" value="1"/>
</dbReference>
<dbReference type="Gene3D" id="3.30.40.10">
    <property type="entry name" value="Zinc/RING finger domain, C3HC4 (zinc finger)"/>
    <property type="match status" value="1"/>
</dbReference>
<feature type="compositionally biased region" description="Basic and acidic residues" evidence="1">
    <location>
        <begin position="219"/>
        <end position="234"/>
    </location>
</feature>
<proteinExistence type="predicted"/>
<reference evidence="2" key="1">
    <citation type="submission" date="2021-03" db="EMBL/GenBank/DDBJ databases">
        <title>Comparative genomics and phylogenomic investigation of the class Geoglossomycetes provide insights into ecological specialization and systematics.</title>
        <authorList>
            <person name="Melie T."/>
            <person name="Pirro S."/>
            <person name="Miller A.N."/>
            <person name="Quandt A."/>
        </authorList>
    </citation>
    <scope>NUCLEOTIDE SEQUENCE</scope>
    <source>
        <strain evidence="2">GBOQ0MN5Z8</strain>
    </source>
</reference>
<evidence type="ECO:0000256" key="1">
    <source>
        <dbReference type="SAM" id="MobiDB-lite"/>
    </source>
</evidence>
<keyword evidence="3" id="KW-1185">Reference proteome</keyword>